<reference evidence="2" key="1">
    <citation type="journal article" date="2014" name="Front. Microbiol.">
        <title>High frequency of phylogenetically diverse reductive dehalogenase-homologous genes in deep subseafloor sedimentary metagenomes.</title>
        <authorList>
            <person name="Kawai M."/>
            <person name="Futagami T."/>
            <person name="Toyoda A."/>
            <person name="Takaki Y."/>
            <person name="Nishi S."/>
            <person name="Hori S."/>
            <person name="Arai W."/>
            <person name="Tsubouchi T."/>
            <person name="Morono Y."/>
            <person name="Uchiyama I."/>
            <person name="Ito T."/>
            <person name="Fujiyama A."/>
            <person name="Inagaki F."/>
            <person name="Takami H."/>
        </authorList>
    </citation>
    <scope>NUCLEOTIDE SEQUENCE</scope>
    <source>
        <strain evidence="2">Expedition CK06-06</strain>
    </source>
</reference>
<dbReference type="EMBL" id="BART01024776">
    <property type="protein sequence ID" value="GAG92768.1"/>
    <property type="molecule type" value="Genomic_DNA"/>
</dbReference>
<name>X1C8N5_9ZZZZ</name>
<protein>
    <recommendedName>
        <fullName evidence="1">Methyltransferase domain-containing protein</fullName>
    </recommendedName>
</protein>
<organism evidence="2">
    <name type="scientific">marine sediment metagenome</name>
    <dbReference type="NCBI Taxonomy" id="412755"/>
    <lineage>
        <taxon>unclassified sequences</taxon>
        <taxon>metagenomes</taxon>
        <taxon>ecological metagenomes</taxon>
    </lineage>
</organism>
<dbReference type="Gene3D" id="3.40.50.150">
    <property type="entry name" value="Vaccinia Virus protein VP39"/>
    <property type="match status" value="1"/>
</dbReference>
<dbReference type="Pfam" id="PF13847">
    <property type="entry name" value="Methyltransf_31"/>
    <property type="match status" value="1"/>
</dbReference>
<evidence type="ECO:0000259" key="1">
    <source>
        <dbReference type="Pfam" id="PF13847"/>
    </source>
</evidence>
<feature type="domain" description="Methyltransferase" evidence="1">
    <location>
        <begin position="33"/>
        <end position="160"/>
    </location>
</feature>
<dbReference type="AlphaFoldDB" id="X1C8N5"/>
<dbReference type="InterPro" id="IPR029063">
    <property type="entry name" value="SAM-dependent_MTases_sf"/>
</dbReference>
<accession>X1C8N5</accession>
<gene>
    <name evidence="2" type="ORF">S01H4_44642</name>
</gene>
<comment type="caution">
    <text evidence="2">The sequence shown here is derived from an EMBL/GenBank/DDBJ whole genome shotgun (WGS) entry which is preliminary data.</text>
</comment>
<proteinExistence type="predicted"/>
<dbReference type="CDD" id="cd02440">
    <property type="entry name" value="AdoMet_MTases"/>
    <property type="match status" value="1"/>
</dbReference>
<sequence>MQSLLNKAFFYNLWSTLYCKHASKAIANIILQKKNARVLDLACGTGRLRKGLPSCAYSGMDENESYIEYAKENFQGDFISGNILSFKKYFKAETFDFFVICGVFHHLPDKVAANFMDSLVNVVDKNTKIIIIDHVKSHELTWFNKLLLKFDRGKFMRDENEYMGLFKDLKIASRDFITVKYFGLIFWHSTIFVLEKR</sequence>
<dbReference type="PANTHER" id="PTHR43861">
    <property type="entry name" value="TRANS-ACONITATE 2-METHYLTRANSFERASE-RELATED"/>
    <property type="match status" value="1"/>
</dbReference>
<evidence type="ECO:0000313" key="2">
    <source>
        <dbReference type="EMBL" id="GAG92768.1"/>
    </source>
</evidence>
<dbReference type="InterPro" id="IPR025714">
    <property type="entry name" value="Methyltranfer_dom"/>
</dbReference>
<dbReference type="SUPFAM" id="SSF53335">
    <property type="entry name" value="S-adenosyl-L-methionine-dependent methyltransferases"/>
    <property type="match status" value="1"/>
</dbReference>